<dbReference type="FunFam" id="2.60.40.10:FF:000032">
    <property type="entry name" value="palladin isoform X1"/>
    <property type="match status" value="1"/>
</dbReference>
<dbReference type="GO" id="GO:0098609">
    <property type="term" value="P:cell-cell adhesion"/>
    <property type="evidence" value="ECO:0007669"/>
    <property type="project" value="TreeGrafter"/>
</dbReference>
<feature type="region of interest" description="Disordered" evidence="7">
    <location>
        <begin position="811"/>
        <end position="831"/>
    </location>
</feature>
<dbReference type="InterPro" id="IPR013783">
    <property type="entry name" value="Ig-like_fold"/>
</dbReference>
<dbReference type="Pfam" id="PF13927">
    <property type="entry name" value="Ig_3"/>
    <property type="match status" value="3"/>
</dbReference>
<proteinExistence type="predicted"/>
<evidence type="ECO:0000256" key="1">
    <source>
        <dbReference type="ARBA" id="ARBA00004479"/>
    </source>
</evidence>
<dbReference type="PROSITE" id="PS50835">
    <property type="entry name" value="IG_LIKE"/>
    <property type="match status" value="4"/>
</dbReference>
<dbReference type="SUPFAM" id="SSF49265">
    <property type="entry name" value="Fibronectin type III"/>
    <property type="match status" value="1"/>
</dbReference>
<dbReference type="CDD" id="cd00063">
    <property type="entry name" value="FN3"/>
    <property type="match status" value="1"/>
</dbReference>
<dbReference type="EMBL" id="CAJNOL010001741">
    <property type="protein sequence ID" value="CAF1412585.1"/>
    <property type="molecule type" value="Genomic_DNA"/>
</dbReference>
<dbReference type="InterPro" id="IPR013098">
    <property type="entry name" value="Ig_I-set"/>
</dbReference>
<dbReference type="SMART" id="SM00408">
    <property type="entry name" value="IGc2"/>
    <property type="match status" value="4"/>
</dbReference>
<evidence type="ECO:0000256" key="5">
    <source>
        <dbReference type="ARBA" id="ARBA00023180"/>
    </source>
</evidence>
<keyword evidence="15" id="KW-1185">Reference proteome</keyword>
<dbReference type="PANTHER" id="PTHR11640">
    <property type="entry name" value="NEPHRIN"/>
    <property type="match status" value="1"/>
</dbReference>
<comment type="subcellular location">
    <subcellularLocation>
        <location evidence="1">Membrane</location>
        <topology evidence="1">Single-pass type I membrane protein</topology>
    </subcellularLocation>
</comment>
<keyword evidence="5" id="KW-0325">Glycoprotein</keyword>
<evidence type="ECO:0000256" key="9">
    <source>
        <dbReference type="SAM" id="SignalP"/>
    </source>
</evidence>
<dbReference type="InterPro" id="IPR036116">
    <property type="entry name" value="FN3_sf"/>
</dbReference>
<comment type="caution">
    <text evidence="12">The sequence shown here is derived from an EMBL/GenBank/DDBJ whole genome shotgun (WGS) entry which is preliminary data.</text>
</comment>
<keyword evidence="8" id="KW-0812">Transmembrane</keyword>
<dbReference type="Pfam" id="PF00041">
    <property type="entry name" value="fn3"/>
    <property type="match status" value="1"/>
</dbReference>
<reference evidence="12" key="1">
    <citation type="submission" date="2021-02" db="EMBL/GenBank/DDBJ databases">
        <authorList>
            <person name="Nowell W R."/>
        </authorList>
    </citation>
    <scope>NUCLEOTIDE SEQUENCE</scope>
</reference>
<evidence type="ECO:0000256" key="4">
    <source>
        <dbReference type="ARBA" id="ARBA00023157"/>
    </source>
</evidence>
<keyword evidence="4" id="KW-1015">Disulfide bond</keyword>
<dbReference type="GO" id="GO:0050839">
    <property type="term" value="F:cell adhesion molecule binding"/>
    <property type="evidence" value="ECO:0007669"/>
    <property type="project" value="TreeGrafter"/>
</dbReference>
<keyword evidence="6" id="KW-0393">Immunoglobulin domain</keyword>
<evidence type="ECO:0000313" key="14">
    <source>
        <dbReference type="Proteomes" id="UP000663854"/>
    </source>
</evidence>
<keyword evidence="2" id="KW-0677">Repeat</keyword>
<feature type="compositionally biased region" description="Low complexity" evidence="7">
    <location>
        <begin position="812"/>
        <end position="831"/>
    </location>
</feature>
<dbReference type="EMBL" id="CAJNOH010000065">
    <property type="protein sequence ID" value="CAF0830231.1"/>
    <property type="molecule type" value="Genomic_DNA"/>
</dbReference>
<dbReference type="InterPro" id="IPR003598">
    <property type="entry name" value="Ig_sub2"/>
</dbReference>
<dbReference type="SMART" id="SM00060">
    <property type="entry name" value="FN3"/>
    <property type="match status" value="1"/>
</dbReference>
<sequence>MHSIRLIIFLFFLIHQSLTSIHMENITVTYDDNVKFHCQLPWNISLKENIIQWKKFRFDDDNLIISINGKIPKIFEKFYQTILTNQSSSLEIFHVNKQDSTIYICQTFETQTILCQYNLVVLIKPEAPLLTINKENIEEYQTVTLTCSSLNGNPPPQYIWHRNNILLTSLNEQVITTENSSIYTLNVTRFDNNIKYECHIWNQALTIPLRIEQYLHVKYRPYVKILEGTTIFSSEQNHIRKIIGIEREQQNLTCHYDANPSPTSIYWLMNGTTIVSREKVVYIPRLKSEQSGIYTCIVENSIGKVNQSIYLDVEYSPRVRFIESRILVNYSDSIILRCLVDSKPLPYKIIWLKNNLEIFHDNQLTDLHINHVERNNSGLYTCIVYNRLYNNQTRNNSSTIELIVQSRPIIETTYSKIAVEIDQSLTLTCHVIGQPKPNIIWKYNEQIIPCNEIINDICYLYFPKITIEDFGIYQCIAENLLGKEEWSYTIVSRGKPETPKNIIISEITSSSFKIQFSPSFDGGSGSQQFIIQVTDSWNSSVITQQIPFNTYEYSIKGLNESTLYKFRIKSINIYGESPWSHEIPIQTNELIITSDDLPQLHVVSYNSNENILQFNYLPDNTRLLKLNEEKLCLNIRQSSDGKIYQTIQQCLSILNHRVQWKIEKEYSYLKLSICSKKYKHICGKETEMNQEIKNQNSTAMIIGIFVMTSFLILVIIIIIAIICFREKKHRLKANVNKFGMNVFDKGVKPIISEPHIQNSYLLYSNSNIHSSSYNYEYQEKNIASSCDIIDGERSKDETQYGTAIRTATIHTSPHWSRSNSRSGSNPSSESSCITQHTNILFGNNETHINPNSMLISHYGFPSIISPLKEHSSTIQSSSSSENSTPNRIKKLFYEVVV</sequence>
<dbReference type="AlphaFoldDB" id="A0A813UPA1"/>
<dbReference type="SMART" id="SM00409">
    <property type="entry name" value="IG"/>
    <property type="match status" value="5"/>
</dbReference>
<evidence type="ECO:0000313" key="15">
    <source>
        <dbReference type="Proteomes" id="UP000663870"/>
    </source>
</evidence>
<organism evidence="12 14">
    <name type="scientific">Rotaria sordida</name>
    <dbReference type="NCBI Taxonomy" id="392033"/>
    <lineage>
        <taxon>Eukaryota</taxon>
        <taxon>Metazoa</taxon>
        <taxon>Spiralia</taxon>
        <taxon>Gnathifera</taxon>
        <taxon>Rotifera</taxon>
        <taxon>Eurotatoria</taxon>
        <taxon>Bdelloidea</taxon>
        <taxon>Philodinida</taxon>
        <taxon>Philodinidae</taxon>
        <taxon>Rotaria</taxon>
    </lineage>
</organism>
<feature type="domain" description="Ig-like" evidence="10">
    <location>
        <begin position="221"/>
        <end position="312"/>
    </location>
</feature>
<keyword evidence="8" id="KW-1133">Transmembrane helix</keyword>
<dbReference type="CDD" id="cd00096">
    <property type="entry name" value="Ig"/>
    <property type="match status" value="1"/>
</dbReference>
<dbReference type="PANTHER" id="PTHR11640:SF164">
    <property type="entry name" value="MAM DOMAIN-CONTAINING GLYCOSYLPHOSPHATIDYLINOSITOL ANCHOR PROTEIN 1"/>
    <property type="match status" value="1"/>
</dbReference>
<dbReference type="InterPro" id="IPR051275">
    <property type="entry name" value="Cell_adhesion_signaling"/>
</dbReference>
<gene>
    <name evidence="13" type="ORF">JXQ802_LOCUS35361</name>
    <name evidence="12" type="ORF">PYM288_LOCUS6043</name>
</gene>
<dbReference type="GO" id="GO:0005886">
    <property type="term" value="C:plasma membrane"/>
    <property type="evidence" value="ECO:0007669"/>
    <property type="project" value="TreeGrafter"/>
</dbReference>
<keyword evidence="3 8" id="KW-0472">Membrane</keyword>
<evidence type="ECO:0000259" key="11">
    <source>
        <dbReference type="PROSITE" id="PS50853"/>
    </source>
</evidence>
<feature type="domain" description="Fibronectin type-III" evidence="11">
    <location>
        <begin position="498"/>
        <end position="590"/>
    </location>
</feature>
<feature type="chain" id="PRO_5036409431" evidence="9">
    <location>
        <begin position="20"/>
        <end position="897"/>
    </location>
</feature>
<keyword evidence="9" id="KW-0732">Signal</keyword>
<dbReference type="SUPFAM" id="SSF48726">
    <property type="entry name" value="Immunoglobulin"/>
    <property type="match status" value="5"/>
</dbReference>
<dbReference type="GO" id="GO:0005911">
    <property type="term" value="C:cell-cell junction"/>
    <property type="evidence" value="ECO:0007669"/>
    <property type="project" value="TreeGrafter"/>
</dbReference>
<dbReference type="InterPro" id="IPR003599">
    <property type="entry name" value="Ig_sub"/>
</dbReference>
<evidence type="ECO:0000259" key="10">
    <source>
        <dbReference type="PROSITE" id="PS50835"/>
    </source>
</evidence>
<dbReference type="InterPro" id="IPR007110">
    <property type="entry name" value="Ig-like_dom"/>
</dbReference>
<feature type="domain" description="Ig-like" evidence="10">
    <location>
        <begin position="317"/>
        <end position="401"/>
    </location>
</feature>
<dbReference type="InterPro" id="IPR003961">
    <property type="entry name" value="FN3_dom"/>
</dbReference>
<feature type="signal peptide" evidence="9">
    <location>
        <begin position="1"/>
        <end position="19"/>
    </location>
</feature>
<evidence type="ECO:0000256" key="2">
    <source>
        <dbReference type="ARBA" id="ARBA00022737"/>
    </source>
</evidence>
<feature type="domain" description="Ig-like" evidence="10">
    <location>
        <begin position="408"/>
        <end position="491"/>
    </location>
</feature>
<dbReference type="Proteomes" id="UP000663854">
    <property type="component" value="Unassembled WGS sequence"/>
</dbReference>
<dbReference type="Gene3D" id="2.60.40.10">
    <property type="entry name" value="Immunoglobulins"/>
    <property type="match status" value="6"/>
</dbReference>
<evidence type="ECO:0000256" key="6">
    <source>
        <dbReference type="ARBA" id="ARBA00023319"/>
    </source>
</evidence>
<protein>
    <submittedName>
        <fullName evidence="12">Uncharacterized protein</fullName>
    </submittedName>
</protein>
<dbReference type="Proteomes" id="UP000663870">
    <property type="component" value="Unassembled WGS sequence"/>
</dbReference>
<dbReference type="Pfam" id="PF07679">
    <property type="entry name" value="I-set"/>
    <property type="match status" value="1"/>
</dbReference>
<evidence type="ECO:0000313" key="12">
    <source>
        <dbReference type="EMBL" id="CAF0830231.1"/>
    </source>
</evidence>
<dbReference type="InterPro" id="IPR036179">
    <property type="entry name" value="Ig-like_dom_sf"/>
</dbReference>
<dbReference type="PROSITE" id="PS50853">
    <property type="entry name" value="FN3"/>
    <property type="match status" value="1"/>
</dbReference>
<accession>A0A813UPA1</accession>
<feature type="transmembrane region" description="Helical" evidence="8">
    <location>
        <begin position="699"/>
        <end position="724"/>
    </location>
</feature>
<evidence type="ECO:0000256" key="8">
    <source>
        <dbReference type="SAM" id="Phobius"/>
    </source>
</evidence>
<name>A0A813UPA1_9BILA</name>
<evidence type="ECO:0000256" key="3">
    <source>
        <dbReference type="ARBA" id="ARBA00023136"/>
    </source>
</evidence>
<feature type="domain" description="Ig-like" evidence="10">
    <location>
        <begin position="125"/>
        <end position="200"/>
    </location>
</feature>
<evidence type="ECO:0000256" key="7">
    <source>
        <dbReference type="SAM" id="MobiDB-lite"/>
    </source>
</evidence>
<evidence type="ECO:0000313" key="13">
    <source>
        <dbReference type="EMBL" id="CAF1412585.1"/>
    </source>
</evidence>